<dbReference type="OrthoDB" id="1937908at2759"/>
<dbReference type="Proteomes" id="UP000639772">
    <property type="component" value="Unassembled WGS sequence"/>
</dbReference>
<gene>
    <name evidence="1" type="ORF">HPP92_008876</name>
</gene>
<proteinExistence type="predicted"/>
<protein>
    <submittedName>
        <fullName evidence="1">Uncharacterized protein</fullName>
    </submittedName>
</protein>
<name>A0A835RCS1_VANPL</name>
<dbReference type="AlphaFoldDB" id="A0A835RCS1"/>
<sequence>MASRASRGIISLQSLLPFHSAVSSARLTSRLGFDAAAGSKSLCLARFDGKLLRRACPQQSEATLPNPLRSIPSNP</sequence>
<evidence type="ECO:0000313" key="1">
    <source>
        <dbReference type="EMBL" id="KAG0486781.1"/>
    </source>
</evidence>
<comment type="caution">
    <text evidence="1">The sequence shown here is derived from an EMBL/GenBank/DDBJ whole genome shotgun (WGS) entry which is preliminary data.</text>
</comment>
<dbReference type="EMBL" id="JADCNM010000004">
    <property type="protein sequence ID" value="KAG0486781.1"/>
    <property type="molecule type" value="Genomic_DNA"/>
</dbReference>
<reference evidence="1 2" key="1">
    <citation type="journal article" date="2020" name="Nat. Food">
        <title>A phased Vanilla planifolia genome enables genetic improvement of flavour and production.</title>
        <authorList>
            <person name="Hasing T."/>
            <person name="Tang H."/>
            <person name="Brym M."/>
            <person name="Khazi F."/>
            <person name="Huang T."/>
            <person name="Chambers A.H."/>
        </authorList>
    </citation>
    <scope>NUCLEOTIDE SEQUENCE [LARGE SCALE GENOMIC DNA]</scope>
    <source>
        <tissue evidence="1">Leaf</tissue>
    </source>
</reference>
<organism evidence="1 2">
    <name type="scientific">Vanilla planifolia</name>
    <name type="common">Vanilla</name>
    <dbReference type="NCBI Taxonomy" id="51239"/>
    <lineage>
        <taxon>Eukaryota</taxon>
        <taxon>Viridiplantae</taxon>
        <taxon>Streptophyta</taxon>
        <taxon>Embryophyta</taxon>
        <taxon>Tracheophyta</taxon>
        <taxon>Spermatophyta</taxon>
        <taxon>Magnoliopsida</taxon>
        <taxon>Liliopsida</taxon>
        <taxon>Asparagales</taxon>
        <taxon>Orchidaceae</taxon>
        <taxon>Vanilloideae</taxon>
        <taxon>Vanilleae</taxon>
        <taxon>Vanilla</taxon>
    </lineage>
</organism>
<accession>A0A835RCS1</accession>
<evidence type="ECO:0000313" key="2">
    <source>
        <dbReference type="Proteomes" id="UP000639772"/>
    </source>
</evidence>